<dbReference type="PANTHER" id="PTHR30543:SF21">
    <property type="entry name" value="NAD(P)H-DEPENDENT FMN REDUCTASE LOT6"/>
    <property type="match status" value="1"/>
</dbReference>
<dbReference type="RefSeq" id="WP_078346273.1">
    <property type="nucleotide sequence ID" value="NZ_MBTF01000001.1"/>
</dbReference>
<dbReference type="STRING" id="1792845.BC343_03240"/>
<dbReference type="Gene3D" id="3.40.50.360">
    <property type="match status" value="1"/>
</dbReference>
<proteinExistence type="predicted"/>
<protein>
    <recommendedName>
        <fullName evidence="1">NADPH-dependent FMN reductase-like domain-containing protein</fullName>
    </recommendedName>
</protein>
<dbReference type="InterPro" id="IPR005025">
    <property type="entry name" value="FMN_Rdtase-like_dom"/>
</dbReference>
<reference evidence="2 3" key="1">
    <citation type="submission" date="2016-07" db="EMBL/GenBank/DDBJ databases">
        <title>Genomic analysis of zinc-resistant bacterium Mucilaginibacter pedocola TBZ30.</title>
        <authorList>
            <person name="Huang J."/>
            <person name="Tang J."/>
        </authorList>
    </citation>
    <scope>NUCLEOTIDE SEQUENCE [LARGE SCALE GENOMIC DNA]</scope>
    <source>
        <strain evidence="2 3">TBZ30</strain>
    </source>
</reference>
<comment type="caution">
    <text evidence="2">The sequence shown here is derived from an EMBL/GenBank/DDBJ whole genome shotgun (WGS) entry which is preliminary data.</text>
</comment>
<feature type="domain" description="NADPH-dependent FMN reductase-like" evidence="1">
    <location>
        <begin position="6"/>
        <end position="142"/>
    </location>
</feature>
<dbReference type="GO" id="GO:0016491">
    <property type="term" value="F:oxidoreductase activity"/>
    <property type="evidence" value="ECO:0007669"/>
    <property type="project" value="InterPro"/>
</dbReference>
<name>A0A1S9PMB7_9SPHI</name>
<evidence type="ECO:0000313" key="3">
    <source>
        <dbReference type="Proteomes" id="UP000189739"/>
    </source>
</evidence>
<keyword evidence="3" id="KW-1185">Reference proteome</keyword>
<dbReference type="EMBL" id="MBTF01000001">
    <property type="protein sequence ID" value="OOQ62079.1"/>
    <property type="molecule type" value="Genomic_DNA"/>
</dbReference>
<dbReference type="GO" id="GO:0010181">
    <property type="term" value="F:FMN binding"/>
    <property type="evidence" value="ECO:0007669"/>
    <property type="project" value="TreeGrafter"/>
</dbReference>
<evidence type="ECO:0000313" key="2">
    <source>
        <dbReference type="EMBL" id="OOQ62079.1"/>
    </source>
</evidence>
<dbReference type="Proteomes" id="UP000189739">
    <property type="component" value="Unassembled WGS sequence"/>
</dbReference>
<dbReference type="PANTHER" id="PTHR30543">
    <property type="entry name" value="CHROMATE REDUCTASE"/>
    <property type="match status" value="1"/>
</dbReference>
<dbReference type="GO" id="GO:0005829">
    <property type="term" value="C:cytosol"/>
    <property type="evidence" value="ECO:0007669"/>
    <property type="project" value="TreeGrafter"/>
</dbReference>
<organism evidence="2 3">
    <name type="scientific">Mucilaginibacter pedocola</name>
    <dbReference type="NCBI Taxonomy" id="1792845"/>
    <lineage>
        <taxon>Bacteria</taxon>
        <taxon>Pseudomonadati</taxon>
        <taxon>Bacteroidota</taxon>
        <taxon>Sphingobacteriia</taxon>
        <taxon>Sphingobacteriales</taxon>
        <taxon>Sphingobacteriaceae</taxon>
        <taxon>Mucilaginibacter</taxon>
    </lineage>
</organism>
<accession>A0A1S9PMB7</accession>
<dbReference type="InterPro" id="IPR029039">
    <property type="entry name" value="Flavoprotein-like_sf"/>
</dbReference>
<gene>
    <name evidence="2" type="ORF">BC343_03240</name>
</gene>
<dbReference type="SUPFAM" id="SSF52218">
    <property type="entry name" value="Flavoproteins"/>
    <property type="match status" value="1"/>
</dbReference>
<dbReference type="OrthoDB" id="9812295at2"/>
<sequence length="181" mass="19626">MKNKTIFAIPGSLRSGSSNHHILKFIGTLLPPDVNYFIYDRLAVIPPFDPGNDHEHVDENVAEFRSFIKNADVVIFCTPEYAFGVPGQLKNALDWTVSSGSFVEKPTALITASLGGEACHAAMQLILGAINATLIPEATLLVKFVRSKVGADGEITDEETKSEVIKSVNEIINKLGTLSEQ</sequence>
<dbReference type="InterPro" id="IPR050712">
    <property type="entry name" value="NAD(P)H-dep_reductase"/>
</dbReference>
<dbReference type="AlphaFoldDB" id="A0A1S9PMB7"/>
<evidence type="ECO:0000259" key="1">
    <source>
        <dbReference type="Pfam" id="PF03358"/>
    </source>
</evidence>
<dbReference type="Pfam" id="PF03358">
    <property type="entry name" value="FMN_red"/>
    <property type="match status" value="1"/>
</dbReference>